<protein>
    <submittedName>
        <fullName evidence="2">Uncharacterized protein</fullName>
    </submittedName>
</protein>
<feature type="region of interest" description="Disordered" evidence="1">
    <location>
        <begin position="145"/>
        <end position="178"/>
    </location>
</feature>
<organism evidence="2 3">
    <name type="scientific">Sanguibacter inulinus</name>
    <dbReference type="NCBI Taxonomy" id="60922"/>
    <lineage>
        <taxon>Bacteria</taxon>
        <taxon>Bacillati</taxon>
        <taxon>Actinomycetota</taxon>
        <taxon>Actinomycetes</taxon>
        <taxon>Micrococcales</taxon>
        <taxon>Sanguibacteraceae</taxon>
        <taxon>Sanguibacter</taxon>
    </lineage>
</organism>
<evidence type="ECO:0000313" key="3">
    <source>
        <dbReference type="Proteomes" id="UP000561011"/>
    </source>
</evidence>
<proteinExistence type="predicted"/>
<accession>A0A853ETH8</accession>
<reference evidence="2 3" key="1">
    <citation type="submission" date="2020-07" db="EMBL/GenBank/DDBJ databases">
        <title>MOT database genomes.</title>
        <authorList>
            <person name="Joseph S."/>
            <person name="Aduse-Opoku J."/>
            <person name="Hashim A."/>
            <person name="Wade W."/>
            <person name="Curtis M."/>
        </authorList>
    </citation>
    <scope>NUCLEOTIDE SEQUENCE [LARGE SCALE GENOMIC DNA]</scope>
    <source>
        <strain evidence="2 3">DSM 100099</strain>
    </source>
</reference>
<sequence>MPDDLSDPDRRPVRLFVGHAESPVWFPDPRGFEEMHLDDNLTDALRAWDAEWYSSRRPDDFEWIGATPEIEHLRRGVDLAYRISRALGSEFVVEVDPAVERSSHDAYSAPEKLRIRSDGPPLQPAAAAQFTVWADHERAERERFQRAVPERESGETWSAYAPLSGTTFRPGRPKTRGR</sequence>
<feature type="compositionally biased region" description="Basic and acidic residues" evidence="1">
    <location>
        <begin position="145"/>
        <end position="154"/>
    </location>
</feature>
<evidence type="ECO:0000313" key="2">
    <source>
        <dbReference type="EMBL" id="NYS93879.1"/>
    </source>
</evidence>
<dbReference type="AlphaFoldDB" id="A0A853ETH8"/>
<evidence type="ECO:0000256" key="1">
    <source>
        <dbReference type="SAM" id="MobiDB-lite"/>
    </source>
</evidence>
<name>A0A853ETH8_9MICO</name>
<gene>
    <name evidence="2" type="ORF">HZZ10_10155</name>
</gene>
<comment type="caution">
    <text evidence="2">The sequence shown here is derived from an EMBL/GenBank/DDBJ whole genome shotgun (WGS) entry which is preliminary data.</text>
</comment>
<dbReference type="Proteomes" id="UP000561011">
    <property type="component" value="Unassembled WGS sequence"/>
</dbReference>
<dbReference type="RefSeq" id="WP_179913412.1">
    <property type="nucleotide sequence ID" value="NZ_JACBYE010000021.1"/>
</dbReference>
<dbReference type="EMBL" id="JACBYE010000021">
    <property type="protein sequence ID" value="NYS93879.1"/>
    <property type="molecule type" value="Genomic_DNA"/>
</dbReference>
<keyword evidence="3" id="KW-1185">Reference proteome</keyword>